<dbReference type="PRINTS" id="PR00359">
    <property type="entry name" value="BP450"/>
</dbReference>
<keyword evidence="4" id="KW-1185">Reference proteome</keyword>
<keyword evidence="2" id="KW-0560">Oxidoreductase</keyword>
<dbReference type="InterPro" id="IPR036396">
    <property type="entry name" value="Cyt_P450_sf"/>
</dbReference>
<evidence type="ECO:0000256" key="1">
    <source>
        <dbReference type="ARBA" id="ARBA00010617"/>
    </source>
</evidence>
<organism evidence="3 4">
    <name type="scientific">Actinocorallia libanotica</name>
    <dbReference type="NCBI Taxonomy" id="46162"/>
    <lineage>
        <taxon>Bacteria</taxon>
        <taxon>Bacillati</taxon>
        <taxon>Actinomycetota</taxon>
        <taxon>Actinomycetes</taxon>
        <taxon>Streptosporangiales</taxon>
        <taxon>Thermomonosporaceae</taxon>
        <taxon>Actinocorallia</taxon>
    </lineage>
</organism>
<dbReference type="PANTHER" id="PTHR46696">
    <property type="entry name" value="P450, PUTATIVE (EUROFUNG)-RELATED"/>
    <property type="match status" value="1"/>
</dbReference>
<dbReference type="SUPFAM" id="SSF48264">
    <property type="entry name" value="Cytochrome P450"/>
    <property type="match status" value="1"/>
</dbReference>
<evidence type="ECO:0000313" key="4">
    <source>
        <dbReference type="Proteomes" id="UP001500665"/>
    </source>
</evidence>
<dbReference type="PROSITE" id="PS00086">
    <property type="entry name" value="CYTOCHROME_P450"/>
    <property type="match status" value="1"/>
</dbReference>
<sequence>MSKEVLSRPLSYPFDQGKAGADLHPLYDLLGPGVHRVHLAQADVEAFMVTDYALLRKVLEDEATFRLVDENLPGLPLIQGTLLGMSGADHRRVRCPAVAAFTVRAVRERLPGIRAEVAGRLADLAARGRPVDLVGEFALPLALTVLGETLGVPEEDRHLFAGWGDRFLDLADPRQGELAVAEMCAYLAEAMERRRGTEPGPDVLSRYAHTEHGRRVNDREAVMAAMAVIVAGWETTAGLIGSMCHYLLTHLDQWERLVADPGLADTAVHELLRTRPVGSDDGLARRTTRDTVLGGVAMPAGSLVLAARDAGNLDAARFPDPRTVDLGRPDADGNLAFGAGPHVCLGKHLAIAILHTVLVELAAGHPGVRLTGEPVTWLEAASIRRPERLAVTLA</sequence>
<comment type="similarity">
    <text evidence="1 2">Belongs to the cytochrome P450 family.</text>
</comment>
<dbReference type="Proteomes" id="UP001500665">
    <property type="component" value="Unassembled WGS sequence"/>
</dbReference>
<comment type="caution">
    <text evidence="3">The sequence shown here is derived from an EMBL/GenBank/DDBJ whole genome shotgun (WGS) entry which is preliminary data.</text>
</comment>
<keyword evidence="2" id="KW-0349">Heme</keyword>
<protein>
    <submittedName>
        <fullName evidence="3">Cytochrome P450</fullName>
    </submittedName>
</protein>
<dbReference type="RefSeq" id="WP_344245643.1">
    <property type="nucleotide sequence ID" value="NZ_BAAAHH010000039.1"/>
</dbReference>
<dbReference type="InterPro" id="IPR017972">
    <property type="entry name" value="Cyt_P450_CS"/>
</dbReference>
<name>A0ABP4CCN9_9ACTN</name>
<reference evidence="4" key="1">
    <citation type="journal article" date="2019" name="Int. J. Syst. Evol. Microbiol.">
        <title>The Global Catalogue of Microorganisms (GCM) 10K type strain sequencing project: providing services to taxonomists for standard genome sequencing and annotation.</title>
        <authorList>
            <consortium name="The Broad Institute Genomics Platform"/>
            <consortium name="The Broad Institute Genome Sequencing Center for Infectious Disease"/>
            <person name="Wu L."/>
            <person name="Ma J."/>
        </authorList>
    </citation>
    <scope>NUCLEOTIDE SEQUENCE [LARGE SCALE GENOMIC DNA]</scope>
    <source>
        <strain evidence="4">JCM 10696</strain>
    </source>
</reference>
<accession>A0ABP4CCN9</accession>
<dbReference type="PANTHER" id="PTHR46696:SF1">
    <property type="entry name" value="CYTOCHROME P450 YJIB-RELATED"/>
    <property type="match status" value="1"/>
</dbReference>
<dbReference type="Pfam" id="PF00067">
    <property type="entry name" value="p450"/>
    <property type="match status" value="1"/>
</dbReference>
<dbReference type="PRINTS" id="PR00385">
    <property type="entry name" value="P450"/>
</dbReference>
<evidence type="ECO:0000256" key="2">
    <source>
        <dbReference type="RuleBase" id="RU000461"/>
    </source>
</evidence>
<dbReference type="InterPro" id="IPR002397">
    <property type="entry name" value="Cyt_P450_B"/>
</dbReference>
<keyword evidence="2" id="KW-0408">Iron</keyword>
<keyword evidence="2" id="KW-0503">Monooxygenase</keyword>
<gene>
    <name evidence="3" type="ORF">GCM10009550_66490</name>
</gene>
<evidence type="ECO:0000313" key="3">
    <source>
        <dbReference type="EMBL" id="GAA0965702.1"/>
    </source>
</evidence>
<dbReference type="InterPro" id="IPR001128">
    <property type="entry name" value="Cyt_P450"/>
</dbReference>
<dbReference type="Gene3D" id="1.10.630.10">
    <property type="entry name" value="Cytochrome P450"/>
    <property type="match status" value="1"/>
</dbReference>
<dbReference type="EMBL" id="BAAAHH010000039">
    <property type="protein sequence ID" value="GAA0965702.1"/>
    <property type="molecule type" value="Genomic_DNA"/>
</dbReference>
<keyword evidence="2" id="KW-0479">Metal-binding</keyword>
<proteinExistence type="inferred from homology"/>